<accession>A0A1H9L0U2</accession>
<dbReference type="InterPro" id="IPR011014">
    <property type="entry name" value="MscS_channel_TM-2"/>
</dbReference>
<evidence type="ECO:0000256" key="6">
    <source>
        <dbReference type="ARBA" id="ARBA00023136"/>
    </source>
</evidence>
<dbReference type="GO" id="GO:0005886">
    <property type="term" value="C:plasma membrane"/>
    <property type="evidence" value="ECO:0007669"/>
    <property type="project" value="UniProtKB-SubCell"/>
</dbReference>
<dbReference type="PANTHER" id="PTHR30221">
    <property type="entry name" value="SMALL-CONDUCTANCE MECHANOSENSITIVE CHANNEL"/>
    <property type="match status" value="1"/>
</dbReference>
<dbReference type="RefSeq" id="WP_090171284.1">
    <property type="nucleotide sequence ID" value="NZ_FOFB01000022.1"/>
</dbReference>
<comment type="subcellular location">
    <subcellularLocation>
        <location evidence="1">Cell membrane</location>
        <topology evidence="1">Multi-pass membrane protein</topology>
    </subcellularLocation>
</comment>
<dbReference type="OrthoDB" id="1522493at2"/>
<dbReference type="PANTHER" id="PTHR30221:SF1">
    <property type="entry name" value="SMALL-CONDUCTANCE MECHANOSENSITIVE CHANNEL"/>
    <property type="match status" value="1"/>
</dbReference>
<feature type="transmembrane region" description="Helical" evidence="7">
    <location>
        <begin position="97"/>
        <end position="116"/>
    </location>
</feature>
<dbReference type="PROSITE" id="PS01246">
    <property type="entry name" value="UPF0003"/>
    <property type="match status" value="1"/>
</dbReference>
<dbReference type="InterPro" id="IPR006686">
    <property type="entry name" value="MscS_channel_CS"/>
</dbReference>
<keyword evidence="4 7" id="KW-0812">Transmembrane</keyword>
<dbReference type="InterPro" id="IPR023408">
    <property type="entry name" value="MscS_beta-dom_sf"/>
</dbReference>
<gene>
    <name evidence="10" type="ORF">SAMN05444359_12278</name>
</gene>
<dbReference type="Proteomes" id="UP000199021">
    <property type="component" value="Unassembled WGS sequence"/>
</dbReference>
<evidence type="ECO:0000313" key="10">
    <source>
        <dbReference type="EMBL" id="SER05121.1"/>
    </source>
</evidence>
<comment type="similarity">
    <text evidence="2">Belongs to the MscS (TC 1.A.23) family.</text>
</comment>
<dbReference type="FunCoup" id="A0A1H9L0U2">
    <property type="interactions" value="152"/>
</dbReference>
<dbReference type="InterPro" id="IPR045275">
    <property type="entry name" value="MscS_archaea/bacteria_type"/>
</dbReference>
<evidence type="ECO:0000256" key="1">
    <source>
        <dbReference type="ARBA" id="ARBA00004651"/>
    </source>
</evidence>
<dbReference type="InterPro" id="IPR049278">
    <property type="entry name" value="MS_channel_C"/>
</dbReference>
<keyword evidence="6 7" id="KW-0472">Membrane</keyword>
<feature type="domain" description="Mechanosensitive ion channel MscS C-terminal" evidence="9">
    <location>
        <begin position="192"/>
        <end position="277"/>
    </location>
</feature>
<dbReference type="Gene3D" id="3.30.70.100">
    <property type="match status" value="1"/>
</dbReference>
<dbReference type="GO" id="GO:0008381">
    <property type="term" value="F:mechanosensitive monoatomic ion channel activity"/>
    <property type="evidence" value="ECO:0007669"/>
    <property type="project" value="InterPro"/>
</dbReference>
<proteinExistence type="inferred from homology"/>
<sequence length="314" mass="34716">MLLFKLLGIEFDFKPLVEEVQGWWSGLLGMLPNMVLAFLVAMIGYIVTSFLKKYFDKLSRKLVRDKTIASLMSTMMTVGVSLLFLLLILSVLNLSGAVSSILGAAGVVGLAVGLAFQDPILNFFSGIQLTVRHLFRLGDLIEVDGYRGTVMKITLRHTAIETFQGQDVMIPNKIMVQSALTNYSTLKRRRVDLACGVSYGDDLAKVKEVTIKAIKDNVLHDAERGVQLFFNEFGGSSVNYSLRFWMDKNKTSQGDFLQVQSDAIMAIMTAYNENDIMIPFPIRTLDFGIRGGEKLSAMLAQSNSANGREVVGNS</sequence>
<keyword evidence="3" id="KW-1003">Cell membrane</keyword>
<dbReference type="Pfam" id="PF00924">
    <property type="entry name" value="MS_channel_2nd"/>
    <property type="match status" value="1"/>
</dbReference>
<dbReference type="SUPFAM" id="SSF82689">
    <property type="entry name" value="Mechanosensitive channel protein MscS (YggB), C-terminal domain"/>
    <property type="match status" value="1"/>
</dbReference>
<dbReference type="Gene3D" id="2.30.30.60">
    <property type="match status" value="1"/>
</dbReference>
<evidence type="ECO:0000256" key="7">
    <source>
        <dbReference type="SAM" id="Phobius"/>
    </source>
</evidence>
<dbReference type="InterPro" id="IPR011066">
    <property type="entry name" value="MscS_channel_C_sf"/>
</dbReference>
<dbReference type="EMBL" id="FOFB01000022">
    <property type="protein sequence ID" value="SER05121.1"/>
    <property type="molecule type" value="Genomic_DNA"/>
</dbReference>
<protein>
    <submittedName>
        <fullName evidence="10">Small conductance mechanosensitive channel</fullName>
    </submittedName>
</protein>
<dbReference type="Gene3D" id="1.10.287.1260">
    <property type="match status" value="1"/>
</dbReference>
<evidence type="ECO:0000256" key="2">
    <source>
        <dbReference type="ARBA" id="ARBA00008017"/>
    </source>
</evidence>
<dbReference type="STRING" id="478744.SAMN05444359_12278"/>
<feature type="domain" description="Mechanosensitive ion channel MscS" evidence="8">
    <location>
        <begin position="118"/>
        <end position="184"/>
    </location>
</feature>
<dbReference type="AlphaFoldDB" id="A0A1H9L0U2"/>
<keyword evidence="5 7" id="KW-1133">Transmembrane helix</keyword>
<dbReference type="InParanoid" id="A0A1H9L0U2"/>
<dbReference type="SUPFAM" id="SSF82861">
    <property type="entry name" value="Mechanosensitive channel protein MscS (YggB), transmembrane region"/>
    <property type="match status" value="1"/>
</dbReference>
<evidence type="ECO:0000259" key="8">
    <source>
        <dbReference type="Pfam" id="PF00924"/>
    </source>
</evidence>
<feature type="transmembrane region" description="Helical" evidence="7">
    <location>
        <begin position="68"/>
        <end position="91"/>
    </location>
</feature>
<dbReference type="SUPFAM" id="SSF50182">
    <property type="entry name" value="Sm-like ribonucleoproteins"/>
    <property type="match status" value="1"/>
</dbReference>
<reference evidence="11" key="1">
    <citation type="submission" date="2016-10" db="EMBL/GenBank/DDBJ databases">
        <authorList>
            <person name="Varghese N."/>
            <person name="Submissions S."/>
        </authorList>
    </citation>
    <scope>NUCLEOTIDE SEQUENCE [LARGE SCALE GENOMIC DNA]</scope>
    <source>
        <strain evidence="11">DSM 24740</strain>
    </source>
</reference>
<evidence type="ECO:0000256" key="5">
    <source>
        <dbReference type="ARBA" id="ARBA00022989"/>
    </source>
</evidence>
<organism evidence="10 11">
    <name type="scientific">Neolewinella agarilytica</name>
    <dbReference type="NCBI Taxonomy" id="478744"/>
    <lineage>
        <taxon>Bacteria</taxon>
        <taxon>Pseudomonadati</taxon>
        <taxon>Bacteroidota</taxon>
        <taxon>Saprospiria</taxon>
        <taxon>Saprospirales</taxon>
        <taxon>Lewinellaceae</taxon>
        <taxon>Neolewinella</taxon>
    </lineage>
</organism>
<evidence type="ECO:0000256" key="3">
    <source>
        <dbReference type="ARBA" id="ARBA00022475"/>
    </source>
</evidence>
<feature type="transmembrane region" description="Helical" evidence="7">
    <location>
        <begin position="23"/>
        <end position="47"/>
    </location>
</feature>
<dbReference type="InterPro" id="IPR006685">
    <property type="entry name" value="MscS_channel_2nd"/>
</dbReference>
<dbReference type="InterPro" id="IPR010920">
    <property type="entry name" value="LSM_dom_sf"/>
</dbReference>
<evidence type="ECO:0000259" key="9">
    <source>
        <dbReference type="Pfam" id="PF21082"/>
    </source>
</evidence>
<name>A0A1H9L0U2_9BACT</name>
<dbReference type="Pfam" id="PF21082">
    <property type="entry name" value="MS_channel_3rd"/>
    <property type="match status" value="1"/>
</dbReference>
<keyword evidence="11" id="KW-1185">Reference proteome</keyword>
<evidence type="ECO:0000313" key="11">
    <source>
        <dbReference type="Proteomes" id="UP000199021"/>
    </source>
</evidence>
<evidence type="ECO:0000256" key="4">
    <source>
        <dbReference type="ARBA" id="ARBA00022692"/>
    </source>
</evidence>